<organism evidence="1 2">
    <name type="scientific">Argiope bruennichi</name>
    <name type="common">Wasp spider</name>
    <name type="synonym">Aranea bruennichi</name>
    <dbReference type="NCBI Taxonomy" id="94029"/>
    <lineage>
        <taxon>Eukaryota</taxon>
        <taxon>Metazoa</taxon>
        <taxon>Ecdysozoa</taxon>
        <taxon>Arthropoda</taxon>
        <taxon>Chelicerata</taxon>
        <taxon>Arachnida</taxon>
        <taxon>Araneae</taxon>
        <taxon>Araneomorphae</taxon>
        <taxon>Entelegynae</taxon>
        <taxon>Araneoidea</taxon>
        <taxon>Araneidae</taxon>
        <taxon>Argiope</taxon>
    </lineage>
</organism>
<name>A0A8T0FWT5_ARGBR</name>
<dbReference type="Proteomes" id="UP000807504">
    <property type="component" value="Unassembled WGS sequence"/>
</dbReference>
<keyword evidence="2" id="KW-1185">Reference proteome</keyword>
<dbReference type="EMBL" id="JABXBU010000001">
    <property type="protein sequence ID" value="KAF8795541.1"/>
    <property type="molecule type" value="Genomic_DNA"/>
</dbReference>
<dbReference type="AlphaFoldDB" id="A0A8T0FWT5"/>
<reference evidence="1" key="2">
    <citation type="submission" date="2020-06" db="EMBL/GenBank/DDBJ databases">
        <authorList>
            <person name="Sheffer M."/>
        </authorList>
    </citation>
    <scope>NUCLEOTIDE SEQUENCE</scope>
</reference>
<sequence length="97" mass="11464">MRFETQIFRQEFLSDAKDLKCVLVFPMKVEVAHLASGKDRSPVRTFAIWDTTKDLERRIREAFEIPVSGWTELQGIENQLLDVKERRTPQKELSRTR</sequence>
<proteinExistence type="predicted"/>
<accession>A0A8T0FWT5</accession>
<comment type="caution">
    <text evidence="1">The sequence shown here is derived from an EMBL/GenBank/DDBJ whole genome shotgun (WGS) entry which is preliminary data.</text>
</comment>
<evidence type="ECO:0000313" key="2">
    <source>
        <dbReference type="Proteomes" id="UP000807504"/>
    </source>
</evidence>
<evidence type="ECO:0000313" key="1">
    <source>
        <dbReference type="EMBL" id="KAF8795541.1"/>
    </source>
</evidence>
<gene>
    <name evidence="1" type="ORF">HNY73_000032</name>
</gene>
<protein>
    <submittedName>
        <fullName evidence="1">Uncharacterized protein</fullName>
    </submittedName>
</protein>
<reference evidence="1" key="1">
    <citation type="journal article" date="2020" name="bioRxiv">
        <title>Chromosome-level reference genome of the European wasp spider Argiope bruennichi: a resource for studies on range expansion and evolutionary adaptation.</title>
        <authorList>
            <person name="Sheffer M.M."/>
            <person name="Hoppe A."/>
            <person name="Krehenwinkel H."/>
            <person name="Uhl G."/>
            <person name="Kuss A.W."/>
            <person name="Jensen L."/>
            <person name="Jensen C."/>
            <person name="Gillespie R.G."/>
            <person name="Hoff K.J."/>
            <person name="Prost S."/>
        </authorList>
    </citation>
    <scope>NUCLEOTIDE SEQUENCE</scope>
</reference>